<accession>A0A0A9BKI4</accession>
<sequence>MLKLKSEDLIGIFDDMLLNWKDFSESGRIWCLRDSTHWMF</sequence>
<protein>
    <submittedName>
        <fullName evidence="1">Uncharacterized protein</fullName>
    </submittedName>
</protein>
<dbReference type="AlphaFoldDB" id="A0A0A9BKI4"/>
<evidence type="ECO:0000313" key="1">
    <source>
        <dbReference type="EMBL" id="JAD63896.1"/>
    </source>
</evidence>
<reference evidence="1" key="1">
    <citation type="submission" date="2014-09" db="EMBL/GenBank/DDBJ databases">
        <authorList>
            <person name="Magalhaes I.L.F."/>
            <person name="Oliveira U."/>
            <person name="Santos F.R."/>
            <person name="Vidigal T.H.D.A."/>
            <person name="Brescovit A.D."/>
            <person name="Santos A.J."/>
        </authorList>
    </citation>
    <scope>NUCLEOTIDE SEQUENCE</scope>
    <source>
        <tissue evidence="1">Shoot tissue taken approximately 20 cm above the soil surface</tissue>
    </source>
</reference>
<name>A0A0A9BKI4_ARUDO</name>
<dbReference type="EMBL" id="GBRH01233999">
    <property type="protein sequence ID" value="JAD63896.1"/>
    <property type="molecule type" value="Transcribed_RNA"/>
</dbReference>
<proteinExistence type="predicted"/>
<organism evidence="1">
    <name type="scientific">Arundo donax</name>
    <name type="common">Giant reed</name>
    <name type="synonym">Donax arundinaceus</name>
    <dbReference type="NCBI Taxonomy" id="35708"/>
    <lineage>
        <taxon>Eukaryota</taxon>
        <taxon>Viridiplantae</taxon>
        <taxon>Streptophyta</taxon>
        <taxon>Embryophyta</taxon>
        <taxon>Tracheophyta</taxon>
        <taxon>Spermatophyta</taxon>
        <taxon>Magnoliopsida</taxon>
        <taxon>Liliopsida</taxon>
        <taxon>Poales</taxon>
        <taxon>Poaceae</taxon>
        <taxon>PACMAD clade</taxon>
        <taxon>Arundinoideae</taxon>
        <taxon>Arundineae</taxon>
        <taxon>Arundo</taxon>
    </lineage>
</organism>
<reference evidence="1" key="2">
    <citation type="journal article" date="2015" name="Data Brief">
        <title>Shoot transcriptome of the giant reed, Arundo donax.</title>
        <authorList>
            <person name="Barrero R.A."/>
            <person name="Guerrero F.D."/>
            <person name="Moolhuijzen P."/>
            <person name="Goolsby J.A."/>
            <person name="Tidwell J."/>
            <person name="Bellgard S.E."/>
            <person name="Bellgard M.I."/>
        </authorList>
    </citation>
    <scope>NUCLEOTIDE SEQUENCE</scope>
    <source>
        <tissue evidence="1">Shoot tissue taken approximately 20 cm above the soil surface</tissue>
    </source>
</reference>